<dbReference type="RefSeq" id="WP_349240081.1">
    <property type="nucleotide sequence ID" value="NZ_JAVTTO010000001.1"/>
</dbReference>
<proteinExistence type="predicted"/>
<evidence type="ECO:0008006" key="4">
    <source>
        <dbReference type="Google" id="ProtNLM"/>
    </source>
</evidence>
<evidence type="ECO:0000313" key="3">
    <source>
        <dbReference type="Proteomes" id="UP001257277"/>
    </source>
</evidence>
<name>A0ABU3LAX0_9FLAO</name>
<dbReference type="Proteomes" id="UP001257277">
    <property type="component" value="Unassembled WGS sequence"/>
</dbReference>
<accession>A0ABU3LAX0</accession>
<keyword evidence="3" id="KW-1185">Reference proteome</keyword>
<reference evidence="2 3" key="1">
    <citation type="submission" date="2023-09" db="EMBL/GenBank/DDBJ databases">
        <title>Novel taxa isolated from Blanes Bay.</title>
        <authorList>
            <person name="Rey-Velasco X."/>
            <person name="Lucena T."/>
        </authorList>
    </citation>
    <scope>NUCLEOTIDE SEQUENCE [LARGE SCALE GENOMIC DNA]</scope>
    <source>
        <strain evidence="2 3">S356</strain>
    </source>
</reference>
<feature type="chain" id="PRO_5046904783" description="Transporter" evidence="1">
    <location>
        <begin position="19"/>
        <end position="302"/>
    </location>
</feature>
<keyword evidence="1" id="KW-0732">Signal</keyword>
<evidence type="ECO:0000313" key="2">
    <source>
        <dbReference type="EMBL" id="MDT7830820.1"/>
    </source>
</evidence>
<feature type="signal peptide" evidence="1">
    <location>
        <begin position="1"/>
        <end position="18"/>
    </location>
</feature>
<gene>
    <name evidence="2" type="ORF">RQM59_00420</name>
</gene>
<dbReference type="EMBL" id="JAVTTO010000001">
    <property type="protein sequence ID" value="MDT7830820.1"/>
    <property type="molecule type" value="Genomic_DNA"/>
</dbReference>
<protein>
    <recommendedName>
        <fullName evidence="4">Transporter</fullName>
    </recommendedName>
</protein>
<evidence type="ECO:0000256" key="1">
    <source>
        <dbReference type="SAM" id="SignalP"/>
    </source>
</evidence>
<comment type="caution">
    <text evidence="2">The sequence shown here is derived from an EMBL/GenBank/DDBJ whole genome shotgun (WGS) entry which is preliminary data.</text>
</comment>
<sequence length="302" mass="33967">MKKLLLATLCLFSITLFAQEETEETTKSNIQTYTPSKLLKKGQWDIKWFNNFYTETEDTFTSGKQPRSNFYTSTFEIFTGVSENSRVNIGVVFNVKSTTESSLTSNEGWFSTLSLGNETGVSRSGLTSIAPSISFQPFKNVGNFSIRSSIIIPLVSNEKENGVFLDKKSWIWENKFFYDYTFESGKWQIFTELDTQLHFGESYSEDSNGTSTGGFANNSLGLPISAFLSYFPSSKFTIFGQTQQYFLIDLGNNFSQEYTQLGIGAKYQLTTALNIETSYTNFVRGTDTGLGQTFNVGLRALF</sequence>
<organism evidence="2 3">
    <name type="scientific">Asprobacillus argus</name>
    <dbReference type="NCBI Taxonomy" id="3076534"/>
    <lineage>
        <taxon>Bacteria</taxon>
        <taxon>Pseudomonadati</taxon>
        <taxon>Bacteroidota</taxon>
        <taxon>Flavobacteriia</taxon>
        <taxon>Flavobacteriales</taxon>
        <taxon>Flavobacteriaceae</taxon>
        <taxon>Asprobacillus</taxon>
    </lineage>
</organism>